<dbReference type="PANTHER" id="PTHR43857">
    <property type="entry name" value="BLR7761 PROTEIN"/>
    <property type="match status" value="1"/>
</dbReference>
<organism evidence="1 2">
    <name type="scientific">Pigmentiphaga kullae</name>
    <dbReference type="NCBI Taxonomy" id="151784"/>
    <lineage>
        <taxon>Bacteria</taxon>
        <taxon>Pseudomonadati</taxon>
        <taxon>Pseudomonadota</taxon>
        <taxon>Betaproteobacteria</taxon>
        <taxon>Burkholderiales</taxon>
        <taxon>Alcaligenaceae</taxon>
        <taxon>Pigmentiphaga</taxon>
    </lineage>
</organism>
<proteinExistence type="predicted"/>
<dbReference type="Gene3D" id="3.30.1330.40">
    <property type="entry name" value="RutC-like"/>
    <property type="match status" value="1"/>
</dbReference>
<dbReference type="PANTHER" id="PTHR43857:SF1">
    <property type="entry name" value="YJGH FAMILY PROTEIN"/>
    <property type="match status" value="1"/>
</dbReference>
<dbReference type="SUPFAM" id="SSF55298">
    <property type="entry name" value="YjgF-like"/>
    <property type="match status" value="1"/>
</dbReference>
<evidence type="ECO:0000313" key="2">
    <source>
        <dbReference type="Proteomes" id="UP000292445"/>
    </source>
</evidence>
<dbReference type="Pfam" id="PF01042">
    <property type="entry name" value="Ribonuc_L-PSP"/>
    <property type="match status" value="1"/>
</dbReference>
<protein>
    <submittedName>
        <fullName evidence="1">Enamine deaminase RidA (YjgF/YER057c/UK114 family)</fullName>
    </submittedName>
</protein>
<dbReference type="RefSeq" id="WP_242621594.1">
    <property type="nucleotide sequence ID" value="NZ_SGXC01000003.1"/>
</dbReference>
<comment type="caution">
    <text evidence="1">The sequence shown here is derived from an EMBL/GenBank/DDBJ whole genome shotgun (WGS) entry which is preliminary data.</text>
</comment>
<gene>
    <name evidence="1" type="ORF">EV675_5090</name>
</gene>
<dbReference type="EMBL" id="SGXC01000003">
    <property type="protein sequence ID" value="RZS78441.1"/>
    <property type="molecule type" value="Genomic_DNA"/>
</dbReference>
<sequence>MSRDAAARRVIAPSVPERETATWSNCLVLGNEIAMSGMTANPESTAASPLGTYEQTLIVLGKIRALVEAAGGGVQNIYKLVIYVTNIQDKDEVGRARKEFFQSPYPCSTLVEVRGLVFPGLTVEIDAFARLDIALRADA</sequence>
<dbReference type="AlphaFoldDB" id="A0A4Q7N997"/>
<name>A0A4Q7N997_9BURK</name>
<reference evidence="1 2" key="1">
    <citation type="submission" date="2019-02" db="EMBL/GenBank/DDBJ databases">
        <title>Genomic Encyclopedia of Type Strains, Phase IV (KMG-IV): sequencing the most valuable type-strain genomes for metagenomic binning, comparative biology and taxonomic classification.</title>
        <authorList>
            <person name="Goeker M."/>
        </authorList>
    </citation>
    <scope>NUCLEOTIDE SEQUENCE [LARGE SCALE GENOMIC DNA]</scope>
    <source>
        <strain evidence="1 2">K24</strain>
    </source>
</reference>
<dbReference type="InterPro" id="IPR035959">
    <property type="entry name" value="RutC-like_sf"/>
</dbReference>
<dbReference type="CDD" id="cd00448">
    <property type="entry name" value="YjgF_YER057c_UK114_family"/>
    <property type="match status" value="1"/>
</dbReference>
<keyword evidence="2" id="KW-1185">Reference proteome</keyword>
<dbReference type="Proteomes" id="UP000292445">
    <property type="component" value="Unassembled WGS sequence"/>
</dbReference>
<evidence type="ECO:0000313" key="1">
    <source>
        <dbReference type="EMBL" id="RZS78441.1"/>
    </source>
</evidence>
<accession>A0A4Q7N997</accession>
<dbReference type="InterPro" id="IPR006175">
    <property type="entry name" value="YjgF/YER057c/UK114"/>
</dbReference>